<dbReference type="AlphaFoldDB" id="A0A7J7FCE0"/>
<evidence type="ECO:0000313" key="6">
    <source>
        <dbReference type="Proteomes" id="UP000551758"/>
    </source>
</evidence>
<feature type="region of interest" description="Disordered" evidence="4">
    <location>
        <begin position="1"/>
        <end position="22"/>
    </location>
</feature>
<evidence type="ECO:0000256" key="4">
    <source>
        <dbReference type="SAM" id="MobiDB-lite"/>
    </source>
</evidence>
<dbReference type="PANTHER" id="PTHR19367">
    <property type="entry name" value="T-CELL RECEPTOR ALPHA CHAIN V REGION"/>
    <property type="match status" value="1"/>
</dbReference>
<keyword evidence="1" id="KW-0732">Signal</keyword>
<dbReference type="InterPro" id="IPR036179">
    <property type="entry name" value="Ig-like_dom_sf"/>
</dbReference>
<dbReference type="PANTHER" id="PTHR19367:SF24">
    <property type="entry name" value="T CELL RECEPTOR ALPHA VARIABLE 8-4"/>
    <property type="match status" value="1"/>
</dbReference>
<proteinExistence type="predicted"/>
<keyword evidence="6" id="KW-1185">Reference proteome</keyword>
<sequence>MASMPTPVDRNSSTLTLHPVTREDTSGHGALYIATSQPSDLATYLCAVSIDVSGGTGAQSVTQPDNHITASERARLALRCNYSTSLLSYLFWKPSGHWSNLAKYFCALMTHSAWTAGGAEHRTPEKL</sequence>
<dbReference type="GO" id="GO:0002250">
    <property type="term" value="P:adaptive immune response"/>
    <property type="evidence" value="ECO:0007669"/>
    <property type="project" value="UniProtKB-KW"/>
</dbReference>
<dbReference type="EMBL" id="JACDTQ010000812">
    <property type="protein sequence ID" value="KAF5925670.1"/>
    <property type="molecule type" value="Genomic_DNA"/>
</dbReference>
<dbReference type="SUPFAM" id="SSF48726">
    <property type="entry name" value="Immunoglobulin"/>
    <property type="match status" value="1"/>
</dbReference>
<keyword evidence="2" id="KW-1064">Adaptive immunity</keyword>
<organism evidence="5 6">
    <name type="scientific">Diceros bicornis minor</name>
    <name type="common">South-central black rhinoceros</name>
    <dbReference type="NCBI Taxonomy" id="77932"/>
    <lineage>
        <taxon>Eukaryota</taxon>
        <taxon>Metazoa</taxon>
        <taxon>Chordata</taxon>
        <taxon>Craniata</taxon>
        <taxon>Vertebrata</taxon>
        <taxon>Euteleostomi</taxon>
        <taxon>Mammalia</taxon>
        <taxon>Eutheria</taxon>
        <taxon>Laurasiatheria</taxon>
        <taxon>Perissodactyla</taxon>
        <taxon>Rhinocerotidae</taxon>
        <taxon>Diceros</taxon>
    </lineage>
</organism>
<reference evidence="5 6" key="1">
    <citation type="journal article" date="2020" name="Mol. Biol. Evol.">
        <title>Interspecific Gene Flow and the Evolution of Specialization in Black and White Rhinoceros.</title>
        <authorList>
            <person name="Moodley Y."/>
            <person name="Westbury M.V."/>
            <person name="Russo I.M."/>
            <person name="Gopalakrishnan S."/>
            <person name="Rakotoarivelo A."/>
            <person name="Olsen R.A."/>
            <person name="Prost S."/>
            <person name="Tunstall T."/>
            <person name="Ryder O.A."/>
            <person name="Dalen L."/>
            <person name="Bruford M.W."/>
        </authorList>
    </citation>
    <scope>NUCLEOTIDE SEQUENCE [LARGE SCALE GENOMIC DNA]</scope>
    <source>
        <strain evidence="5">SBR-YM</strain>
        <tissue evidence="5">Skin</tissue>
    </source>
</reference>
<evidence type="ECO:0000313" key="5">
    <source>
        <dbReference type="EMBL" id="KAF5925670.1"/>
    </source>
</evidence>
<comment type="caution">
    <text evidence="5">The sequence shown here is derived from an EMBL/GenBank/DDBJ whole genome shotgun (WGS) entry which is preliminary data.</text>
</comment>
<keyword evidence="3" id="KW-0393">Immunoglobulin domain</keyword>
<evidence type="ECO:0000256" key="1">
    <source>
        <dbReference type="ARBA" id="ARBA00022729"/>
    </source>
</evidence>
<name>A0A7J7FCE0_DICBM</name>
<gene>
    <name evidence="5" type="ORF">HPG69_002119</name>
</gene>
<protein>
    <submittedName>
        <fullName evidence="5">Uncharacterized protein</fullName>
    </submittedName>
</protein>
<keyword evidence="2" id="KW-0391">Immunity</keyword>
<evidence type="ECO:0000256" key="2">
    <source>
        <dbReference type="ARBA" id="ARBA00023130"/>
    </source>
</evidence>
<evidence type="ECO:0000256" key="3">
    <source>
        <dbReference type="ARBA" id="ARBA00023319"/>
    </source>
</evidence>
<accession>A0A7J7FCE0</accession>
<dbReference type="InterPro" id="IPR051287">
    <property type="entry name" value="TCR_variable_region"/>
</dbReference>
<dbReference type="Proteomes" id="UP000551758">
    <property type="component" value="Unassembled WGS sequence"/>
</dbReference>